<comment type="caution">
    <text evidence="1">The sequence shown here is derived from an EMBL/GenBank/DDBJ whole genome shotgun (WGS) entry which is preliminary data.</text>
</comment>
<evidence type="ECO:0000313" key="2">
    <source>
        <dbReference type="Proteomes" id="UP001139887"/>
    </source>
</evidence>
<proteinExistence type="predicted"/>
<evidence type="ECO:0000313" key="1">
    <source>
        <dbReference type="EMBL" id="KAJ2850600.1"/>
    </source>
</evidence>
<dbReference type="EMBL" id="JANBUW010000028">
    <property type="protein sequence ID" value="KAJ2850600.1"/>
    <property type="molecule type" value="Genomic_DNA"/>
</dbReference>
<protein>
    <recommendedName>
        <fullName evidence="3">BTB domain-containing protein</fullName>
    </recommendedName>
</protein>
<reference evidence="1" key="1">
    <citation type="submission" date="2022-07" db="EMBL/GenBank/DDBJ databases">
        <title>Phylogenomic reconstructions and comparative analyses of Kickxellomycotina fungi.</title>
        <authorList>
            <person name="Reynolds N.K."/>
            <person name="Stajich J.E."/>
            <person name="Barry K."/>
            <person name="Grigoriev I.V."/>
            <person name="Crous P."/>
            <person name="Smith M.E."/>
        </authorList>
    </citation>
    <scope>NUCLEOTIDE SEQUENCE</scope>
    <source>
        <strain evidence="1">NRRL 1566</strain>
    </source>
</reference>
<sequence>MSDDGHAQTASTIFRKVWKSSRPLQIDKFTQQQLLPLSWRDLGLLLVQLVRPLEHIHDNSNQIASCIRCLLALAGTVTHMHTAADFPLQTMSSTVSPVNPAFVARMFSAIVRATATFVNDQNASSELAATVSAVLKCISQILKAPTSKFATDSVLDGLAMNQKPVKRRRIDNEPQQSFVDLLARILQIRSLSRAHRYVVRILRAQNGAVIKQGSGSSESMVRLFHALAAEGYSLCSADIGATSETYVGDVFASIRDLASVLPAASVNADSALPQHVEVIARLSLVLSQQFRHYIVGSNCSPLYTFCAEKRHRCYQWAALCRISTWISGWKQHKVVTEALAECSRLCWIHVTDIASADLQIWSLLLCESLCHLALDSPSSLHSSTPLFMASLEAQVLVFAALAPLLTRISRVVPELISHKVCRPLLLTSLRICERFLRQIPIQAASLGLFRSAAQCMDVVREEGAFERLQCSLSSYVFRPTLIPPVSALEPSSEDMIPNPYAEQEREDSEEVGREAELGGIFTSFILLTNQIADEETIVNDRGMQSLAALAFRAQLRWISMFAASARDNAGRQARQLESLKRINIGLVGDKTRMLTSATDWTRLQRIPMVCQSTDLGQESARNTFRPIAAQAIRFFTTLSVFAALGLDSSKPLLERCLVWDEVDSSSFATYSAEQAVICCKNLKTILSESEFSACAFSSLQTLASILGVRTHLWTRDLHKLRLPHVQIRSNSPPSSEALTQVGMKVGLCQVLLDTEFLKYSVVSTKSVPSSLALCSGQIWLDMIGNIVRHSSLRIYAGLTHTNVQFFKWWTLALSVSINRLLSIADSAPYTADMIRLACILPSHLMSWHQYLPITESTSRSFVLPPASSPQIASLFSNSPLRFPLIIDVIYFLACDLWRELPLLNQSYNEAAKLTLHVCRDVWGIALDALHLLRRISHYKGVRQKFIDHGLVEKLGIVVSDLTARRNMPKLLIFAENQKRITYEKEEAADPTLLSLIKLSEDLDLEFASEDIVNNSTGNDMVSKLLHESAQQRLPVAKQHEIGEYYSIGILSKLWTAFFDELLKLPVDIAFWPLMASGPRGSIDPQTLITHQAAVLEWLSDKDNVLFDALTPLLRAKEHLAHSNALWQAVEHSIPLKVIISVIKAAPNPDLERISISAALVLPALDTDCFHKAAGTVAKIISCLVDGVFQENGSQCQMALRLMAWRQRLLLSKCIRESTVYLEARAAEIIAQTAWEPSSNPQTILLSGSGMTASDTAINVPLELLTAHSSVFQAMFTGPFSESLVVQRGVRSFCLQDNHAALKALISIIRRCTLQTTEYTNVPTLASIVDENLNLNEIMRVLALAAFYDVRLAIVVLAWRMCTLFNEQEMPLLDAELSWLLAIFGEPWNAHFGSRRAANAVCGVLGSMLLFHLDSPDSLNAIKLHFAQFASSAQWLFEAILL</sequence>
<organism evidence="1 2">
    <name type="scientific">Coemansia brasiliensis</name>
    <dbReference type="NCBI Taxonomy" id="2650707"/>
    <lineage>
        <taxon>Eukaryota</taxon>
        <taxon>Fungi</taxon>
        <taxon>Fungi incertae sedis</taxon>
        <taxon>Zoopagomycota</taxon>
        <taxon>Kickxellomycotina</taxon>
        <taxon>Kickxellomycetes</taxon>
        <taxon>Kickxellales</taxon>
        <taxon>Kickxellaceae</taxon>
        <taxon>Coemansia</taxon>
    </lineage>
</organism>
<accession>A0A9W8ID95</accession>
<gene>
    <name evidence="1" type="ORF">IWW36_001781</name>
</gene>
<evidence type="ECO:0008006" key="3">
    <source>
        <dbReference type="Google" id="ProtNLM"/>
    </source>
</evidence>
<dbReference type="Proteomes" id="UP001139887">
    <property type="component" value="Unassembled WGS sequence"/>
</dbReference>
<keyword evidence="2" id="KW-1185">Reference proteome</keyword>
<dbReference type="OrthoDB" id="5569684at2759"/>
<name>A0A9W8ID95_9FUNG</name>